<gene>
    <name evidence="9" type="ORF">SAMN02745119_01574</name>
</gene>
<keyword evidence="5" id="KW-0175">Coiled coil</keyword>
<evidence type="ECO:0000259" key="7">
    <source>
        <dbReference type="PROSITE" id="PS50111"/>
    </source>
</evidence>
<feature type="domain" description="Methyl-accepting transducer" evidence="7">
    <location>
        <begin position="546"/>
        <end position="782"/>
    </location>
</feature>
<name>A0A1T4NDC0_9BACT</name>
<dbReference type="FunFam" id="1.10.287.950:FF:000001">
    <property type="entry name" value="Methyl-accepting chemotaxis sensory transducer"/>
    <property type="match status" value="1"/>
</dbReference>
<dbReference type="InterPro" id="IPR004089">
    <property type="entry name" value="MCPsignal_dom"/>
</dbReference>
<dbReference type="GO" id="GO:0016020">
    <property type="term" value="C:membrane"/>
    <property type="evidence" value="ECO:0007669"/>
    <property type="project" value="UniProtKB-SubCell"/>
</dbReference>
<dbReference type="PROSITE" id="PS50885">
    <property type="entry name" value="HAMP"/>
    <property type="match status" value="1"/>
</dbReference>
<dbReference type="PANTHER" id="PTHR32089:SF112">
    <property type="entry name" value="LYSOZYME-LIKE PROTEIN-RELATED"/>
    <property type="match status" value="1"/>
</dbReference>
<dbReference type="Pfam" id="PF00015">
    <property type="entry name" value="MCPsignal"/>
    <property type="match status" value="1"/>
</dbReference>
<sequence>MTIKTKLTLNIVIVLGIVATVVVTSIFGMRFISGKLSYLTQKSTPYQMRTLEFQREIQGATATLFKINAAATPQELQSFKTEAGKALSDVKAAQEQLESLTASGAKLDTHESLRTVASELFEISDGKLKAQDDAAKASIDLNKRMAEATAKLRQLDSKIRALQGNRTGAFSNALDESGKISSRLRGVEAARLQLKDLQLAFYEVQNAQKRPTLLIARGKVNAAINKLSQNEHLKNSKNSATEIKLLAERLDELQKLQGTWLTQKDDATKGKVDTASREISEKLSALFLSIEQDAILAGEKYTAEAARQGTMFGQSNQANSILIANSELMSQGLAIEAGSARLFTLKSIQEIDAATPAIRAEFAKSSKSVAQLEKDLIKLGVKGELQMLRSAAGALTGIQGMLLSESGIVATLKKRFEMEQKAVQSALKLREIVIKQAEKGKESVSTARGEQEKAIASVNKIVKTSITLLVIISIAAAVAGIVIGAWVFKSVSAPLAQLITVSDHVAGGDLKEVQLRSTKDEFGKVLSSMGTMVTNLREMAGKISRSTATVANSADELANTAGELENDSTSQTTQIEQSVTAMTEMVQTIQDVSQNALATSDAAGRMKNLATEGKQSLDLTSRELGDFAEIVKQSVARVEALGERSAAINEIVNMIKDIADQTNLLALNAAIEAARAGDSGRGFAVVADSVRQLSQRTTESADEIAATVKGMQVEVASSITSMQHEREAIDKIVAAVDSTQIAMDQIVGNVEQVFEMVQTIATATEQQSATAEDVNRSMLAIHQITGKLSSSIEQIKQTSEAFDQLAHELQQMVGWFKL</sequence>
<dbReference type="GO" id="GO:0006935">
    <property type="term" value="P:chemotaxis"/>
    <property type="evidence" value="ECO:0007669"/>
    <property type="project" value="UniProtKB-ARBA"/>
</dbReference>
<evidence type="ECO:0000256" key="1">
    <source>
        <dbReference type="ARBA" id="ARBA00004370"/>
    </source>
</evidence>
<proteinExistence type="inferred from homology"/>
<dbReference type="Gene3D" id="1.10.287.950">
    <property type="entry name" value="Methyl-accepting chemotaxis protein"/>
    <property type="match status" value="1"/>
</dbReference>
<dbReference type="SUPFAM" id="SSF58104">
    <property type="entry name" value="Methyl-accepting chemotaxis protein (MCP) signaling domain"/>
    <property type="match status" value="1"/>
</dbReference>
<keyword evidence="10" id="KW-1185">Reference proteome</keyword>
<comment type="subcellular location">
    <subcellularLocation>
        <location evidence="1">Membrane</location>
    </subcellularLocation>
</comment>
<dbReference type="OrthoDB" id="5389416at2"/>
<evidence type="ECO:0000256" key="3">
    <source>
        <dbReference type="ARBA" id="ARBA00029447"/>
    </source>
</evidence>
<evidence type="ECO:0000256" key="2">
    <source>
        <dbReference type="ARBA" id="ARBA00023224"/>
    </source>
</evidence>
<dbReference type="InterPro" id="IPR003660">
    <property type="entry name" value="HAMP_dom"/>
</dbReference>
<organism evidence="9 10">
    <name type="scientific">Trichlorobacter thiogenes</name>
    <dbReference type="NCBI Taxonomy" id="115783"/>
    <lineage>
        <taxon>Bacteria</taxon>
        <taxon>Pseudomonadati</taxon>
        <taxon>Thermodesulfobacteriota</taxon>
        <taxon>Desulfuromonadia</taxon>
        <taxon>Geobacterales</taxon>
        <taxon>Geobacteraceae</taxon>
        <taxon>Trichlorobacter</taxon>
    </lineage>
</organism>
<reference evidence="10" key="1">
    <citation type="submission" date="2017-02" db="EMBL/GenBank/DDBJ databases">
        <authorList>
            <person name="Varghese N."/>
            <person name="Submissions S."/>
        </authorList>
    </citation>
    <scope>NUCLEOTIDE SEQUENCE [LARGE SCALE GENOMIC DNA]</scope>
    <source>
        <strain evidence="10">ATCC BAA-34</strain>
    </source>
</reference>
<evidence type="ECO:0000256" key="4">
    <source>
        <dbReference type="PROSITE-ProRule" id="PRU00284"/>
    </source>
</evidence>
<feature type="transmembrane region" description="Helical" evidence="6">
    <location>
        <begin position="12"/>
        <end position="32"/>
    </location>
</feature>
<evidence type="ECO:0000259" key="8">
    <source>
        <dbReference type="PROSITE" id="PS50885"/>
    </source>
</evidence>
<dbReference type="PANTHER" id="PTHR32089">
    <property type="entry name" value="METHYL-ACCEPTING CHEMOTAXIS PROTEIN MCPB"/>
    <property type="match status" value="1"/>
</dbReference>
<dbReference type="SMART" id="SM00304">
    <property type="entry name" value="HAMP"/>
    <property type="match status" value="1"/>
</dbReference>
<evidence type="ECO:0000256" key="6">
    <source>
        <dbReference type="SAM" id="Phobius"/>
    </source>
</evidence>
<comment type="similarity">
    <text evidence="3">Belongs to the methyl-accepting chemotaxis (MCP) protein family.</text>
</comment>
<dbReference type="CDD" id="cd11386">
    <property type="entry name" value="MCP_signal"/>
    <property type="match status" value="1"/>
</dbReference>
<dbReference type="EMBL" id="FUWR01000007">
    <property type="protein sequence ID" value="SJZ77125.1"/>
    <property type="molecule type" value="Genomic_DNA"/>
</dbReference>
<dbReference type="GO" id="GO:0007165">
    <property type="term" value="P:signal transduction"/>
    <property type="evidence" value="ECO:0007669"/>
    <property type="project" value="UniProtKB-KW"/>
</dbReference>
<dbReference type="SMART" id="SM00283">
    <property type="entry name" value="MA"/>
    <property type="match status" value="1"/>
</dbReference>
<feature type="coiled-coil region" evidence="5">
    <location>
        <begin position="138"/>
        <end position="165"/>
    </location>
</feature>
<evidence type="ECO:0000313" key="10">
    <source>
        <dbReference type="Proteomes" id="UP000190102"/>
    </source>
</evidence>
<dbReference type="STRING" id="115783.SAMN02745119_01574"/>
<feature type="domain" description="HAMP" evidence="8">
    <location>
        <begin position="489"/>
        <end position="541"/>
    </location>
</feature>
<dbReference type="RefSeq" id="WP_078789879.1">
    <property type="nucleotide sequence ID" value="NZ_FUWR01000007.1"/>
</dbReference>
<accession>A0A1T4NDC0</accession>
<dbReference type="PROSITE" id="PS50111">
    <property type="entry name" value="CHEMOTAXIS_TRANSDUC_2"/>
    <property type="match status" value="1"/>
</dbReference>
<keyword evidence="6" id="KW-0472">Membrane</keyword>
<protein>
    <submittedName>
        <fullName evidence="9">Methyl-accepting chemotaxis protein</fullName>
    </submittedName>
</protein>
<dbReference type="Pfam" id="PF00672">
    <property type="entry name" value="HAMP"/>
    <property type="match status" value="1"/>
</dbReference>
<evidence type="ECO:0000256" key="5">
    <source>
        <dbReference type="SAM" id="Coils"/>
    </source>
</evidence>
<dbReference type="AlphaFoldDB" id="A0A1T4NDC0"/>
<keyword evidence="2 4" id="KW-0807">Transducer</keyword>
<keyword evidence="6" id="KW-1133">Transmembrane helix</keyword>
<feature type="transmembrane region" description="Helical" evidence="6">
    <location>
        <begin position="466"/>
        <end position="488"/>
    </location>
</feature>
<evidence type="ECO:0000313" key="9">
    <source>
        <dbReference type="EMBL" id="SJZ77125.1"/>
    </source>
</evidence>
<dbReference type="Proteomes" id="UP000190102">
    <property type="component" value="Unassembled WGS sequence"/>
</dbReference>
<keyword evidence="6" id="KW-0812">Transmembrane</keyword>